<dbReference type="Proteomes" id="UP000612893">
    <property type="component" value="Unassembled WGS sequence"/>
</dbReference>
<keyword evidence="2" id="KW-1185">Reference proteome</keyword>
<dbReference type="InterPro" id="IPR050490">
    <property type="entry name" value="Bact_solute-bd_prot1"/>
</dbReference>
<dbReference type="RefSeq" id="WP_338204567.1">
    <property type="nucleotide sequence ID" value="NZ_JAEKNR010000216.1"/>
</dbReference>
<proteinExistence type="predicted"/>
<gene>
    <name evidence="1" type="ORF">JF922_21580</name>
</gene>
<evidence type="ECO:0000313" key="2">
    <source>
        <dbReference type="Proteomes" id="UP000612893"/>
    </source>
</evidence>
<dbReference type="PANTHER" id="PTHR43649:SF12">
    <property type="entry name" value="DIACETYLCHITOBIOSE BINDING PROTEIN DASA"/>
    <property type="match status" value="1"/>
</dbReference>
<dbReference type="InterPro" id="IPR006059">
    <property type="entry name" value="SBP"/>
</dbReference>
<dbReference type="Pfam" id="PF13416">
    <property type="entry name" value="SBP_bac_8"/>
    <property type="match status" value="1"/>
</dbReference>
<dbReference type="SUPFAM" id="SSF53850">
    <property type="entry name" value="Periplasmic binding protein-like II"/>
    <property type="match status" value="1"/>
</dbReference>
<name>A0A934KCB0_9BACT</name>
<dbReference type="Gene3D" id="3.40.190.10">
    <property type="entry name" value="Periplasmic binding protein-like II"/>
    <property type="match status" value="1"/>
</dbReference>
<sequence>MASLSDEVRRATRLLREFDRGEIDRREFIFLAGSLSAVAIAAACSTGSNNNAGSNQNATGNNVVPFYTTENDPGTLAFMATAIRTFQAAHTNIQVPVNLYSDGQATSFLENAFRTKHDVGIFSPNVQTVPGWAQAGYLMQLDEVVKSIGVDDFIDGTRITLNGHDYQIPFQKSATGLWYRKDILEQVGVHSPPTTYDDWVSVLKMVNGRNGMIGFASGVGGDFAANTQWHLTPFIAQQGWGYYTHDGKLTFNQPEVFDGIQRFITLMKNYSSKELYNAGVGDPLQAFVTGRAVFADYTGRVAPNVYDQGTKQIIDGMDFMGAPPAGPFNTGKLNMGFAKGYCIYAGTKAPKEALSLLQSITSGDSALMYALTVPGQPLPPLKSVTQSFLDPNNKTIAANKYMSKPAFRDVIAKDAALVPFAINDQLQMGAVDNHQYKGISNVCPWASDAWKTSGPDTTMLQEVLINGKDAKQAWQDASSKLDQAAKTWLSAHKDWKPAA</sequence>
<dbReference type="AlphaFoldDB" id="A0A934KCB0"/>
<comment type="caution">
    <text evidence="1">The sequence shown here is derived from an EMBL/GenBank/DDBJ whole genome shotgun (WGS) entry which is preliminary data.</text>
</comment>
<organism evidence="1 2">
    <name type="scientific">Candidatus Nephthysia bennettiae</name>
    <dbReference type="NCBI Taxonomy" id="3127016"/>
    <lineage>
        <taxon>Bacteria</taxon>
        <taxon>Bacillati</taxon>
        <taxon>Candidatus Dormiibacterota</taxon>
        <taxon>Candidatus Dormibacteria</taxon>
        <taxon>Candidatus Dormibacterales</taxon>
        <taxon>Candidatus Dormibacteraceae</taxon>
        <taxon>Candidatus Nephthysia</taxon>
    </lineage>
</organism>
<dbReference type="PANTHER" id="PTHR43649">
    <property type="entry name" value="ARABINOSE-BINDING PROTEIN-RELATED"/>
    <property type="match status" value="1"/>
</dbReference>
<evidence type="ECO:0000313" key="1">
    <source>
        <dbReference type="EMBL" id="MBJ7600646.1"/>
    </source>
</evidence>
<accession>A0A934KCB0</accession>
<dbReference type="EMBL" id="JAEKNR010000216">
    <property type="protein sequence ID" value="MBJ7600646.1"/>
    <property type="molecule type" value="Genomic_DNA"/>
</dbReference>
<protein>
    <submittedName>
        <fullName evidence="1">Extracellular solute-binding protein</fullName>
    </submittedName>
</protein>
<reference evidence="1" key="1">
    <citation type="submission" date="2020-10" db="EMBL/GenBank/DDBJ databases">
        <title>Ca. Dormibacterota MAGs.</title>
        <authorList>
            <person name="Montgomery K."/>
        </authorList>
    </citation>
    <scope>NUCLEOTIDE SEQUENCE [LARGE SCALE GENOMIC DNA]</scope>
    <source>
        <strain evidence="1">SC8812_S17_10</strain>
    </source>
</reference>